<dbReference type="Proteomes" id="UP001054945">
    <property type="component" value="Unassembled WGS sequence"/>
</dbReference>
<organism evidence="1 2">
    <name type="scientific">Caerostris extrusa</name>
    <name type="common">Bark spider</name>
    <name type="synonym">Caerostris bankana</name>
    <dbReference type="NCBI Taxonomy" id="172846"/>
    <lineage>
        <taxon>Eukaryota</taxon>
        <taxon>Metazoa</taxon>
        <taxon>Ecdysozoa</taxon>
        <taxon>Arthropoda</taxon>
        <taxon>Chelicerata</taxon>
        <taxon>Arachnida</taxon>
        <taxon>Araneae</taxon>
        <taxon>Araneomorphae</taxon>
        <taxon>Entelegynae</taxon>
        <taxon>Araneoidea</taxon>
        <taxon>Araneidae</taxon>
        <taxon>Caerostris</taxon>
    </lineage>
</organism>
<reference evidence="1 2" key="1">
    <citation type="submission" date="2021-06" db="EMBL/GenBank/DDBJ databases">
        <title>Caerostris extrusa draft genome.</title>
        <authorList>
            <person name="Kono N."/>
            <person name="Arakawa K."/>
        </authorList>
    </citation>
    <scope>NUCLEOTIDE SEQUENCE [LARGE SCALE GENOMIC DNA]</scope>
</reference>
<dbReference type="EMBL" id="BPLR01020200">
    <property type="protein sequence ID" value="GIX75811.1"/>
    <property type="molecule type" value="Genomic_DNA"/>
</dbReference>
<protein>
    <submittedName>
        <fullName evidence="1">Uncharacterized protein</fullName>
    </submittedName>
</protein>
<name>A0AAV4MTK8_CAEEX</name>
<sequence>MPDGWGVGLREDSFSMSNFSIRGTACPSQIPKDYLICPARTTAFEQRCSIHVPPRPPLTIRLESRLVA</sequence>
<proteinExistence type="predicted"/>
<gene>
    <name evidence="1" type="ORF">CEXT_290601</name>
</gene>
<keyword evidence="2" id="KW-1185">Reference proteome</keyword>
<accession>A0AAV4MTK8</accession>
<evidence type="ECO:0000313" key="1">
    <source>
        <dbReference type="EMBL" id="GIX75811.1"/>
    </source>
</evidence>
<evidence type="ECO:0000313" key="2">
    <source>
        <dbReference type="Proteomes" id="UP001054945"/>
    </source>
</evidence>
<dbReference type="AlphaFoldDB" id="A0AAV4MTK8"/>
<comment type="caution">
    <text evidence="1">The sequence shown here is derived from an EMBL/GenBank/DDBJ whole genome shotgun (WGS) entry which is preliminary data.</text>
</comment>